<dbReference type="Proteomes" id="UP000246740">
    <property type="component" value="Unassembled WGS sequence"/>
</dbReference>
<organism evidence="1 2">
    <name type="scientific">Testicularia cyperi</name>
    <dbReference type="NCBI Taxonomy" id="1882483"/>
    <lineage>
        <taxon>Eukaryota</taxon>
        <taxon>Fungi</taxon>
        <taxon>Dikarya</taxon>
        <taxon>Basidiomycota</taxon>
        <taxon>Ustilaginomycotina</taxon>
        <taxon>Ustilaginomycetes</taxon>
        <taxon>Ustilaginales</taxon>
        <taxon>Anthracoideaceae</taxon>
        <taxon>Testicularia</taxon>
    </lineage>
</organism>
<proteinExistence type="predicted"/>
<dbReference type="AlphaFoldDB" id="A0A317XNF6"/>
<protein>
    <submittedName>
        <fullName evidence="1">Uncharacterized protein</fullName>
    </submittedName>
</protein>
<keyword evidence="2" id="KW-1185">Reference proteome</keyword>
<dbReference type="InParanoid" id="A0A317XNF6"/>
<evidence type="ECO:0000313" key="1">
    <source>
        <dbReference type="EMBL" id="PWY99844.1"/>
    </source>
</evidence>
<reference evidence="1 2" key="1">
    <citation type="journal article" date="2018" name="Mol. Biol. Evol.">
        <title>Broad Genomic Sampling Reveals a Smut Pathogenic Ancestry of the Fungal Clade Ustilaginomycotina.</title>
        <authorList>
            <person name="Kijpornyongpan T."/>
            <person name="Mondo S.J."/>
            <person name="Barry K."/>
            <person name="Sandor L."/>
            <person name="Lee J."/>
            <person name="Lipzen A."/>
            <person name="Pangilinan J."/>
            <person name="LaButti K."/>
            <person name="Hainaut M."/>
            <person name="Henrissat B."/>
            <person name="Grigoriev I.V."/>
            <person name="Spatafora J.W."/>
            <person name="Aime M.C."/>
        </authorList>
    </citation>
    <scope>NUCLEOTIDE SEQUENCE [LARGE SCALE GENOMIC DNA]</scope>
    <source>
        <strain evidence="1 2">MCA 3645</strain>
    </source>
</reference>
<evidence type="ECO:0000313" key="2">
    <source>
        <dbReference type="Proteomes" id="UP000246740"/>
    </source>
</evidence>
<gene>
    <name evidence="1" type="ORF">BCV70DRAFT_113669</name>
</gene>
<name>A0A317XNF6_9BASI</name>
<dbReference type="EMBL" id="KZ819194">
    <property type="protein sequence ID" value="PWY99844.1"/>
    <property type="molecule type" value="Genomic_DNA"/>
</dbReference>
<accession>A0A317XNF6</accession>
<sequence length="161" mass="17894">MHDAVVSGFPRIYVGRHLSKARLTHRDRLQHSTALYRIGLFSTVLHRERGLWFRLPLVSTLRVLCNALRNAGAIKPPRKRSYSTNPARPAGHECCALTYCQISPTCPPQPGCILVLYYNSAPRSLQPICQDFSLPPVAVECASCLTNQILHPVPEPLSVPS</sequence>